<reference evidence="1 2" key="1">
    <citation type="submission" date="2020-04" db="EMBL/GenBank/DDBJ databases">
        <title>MicrobeNet Type strains.</title>
        <authorList>
            <person name="Nicholson A.C."/>
        </authorList>
    </citation>
    <scope>NUCLEOTIDE SEQUENCE [LARGE SCALE GENOMIC DNA]</scope>
    <source>
        <strain evidence="1 2">JCM 3332</strain>
    </source>
</reference>
<evidence type="ECO:0000313" key="2">
    <source>
        <dbReference type="Proteomes" id="UP000570678"/>
    </source>
</evidence>
<comment type="caution">
    <text evidence="1">The sequence shown here is derived from an EMBL/GenBank/DDBJ whole genome shotgun (WGS) entry which is preliminary data.</text>
</comment>
<dbReference type="AlphaFoldDB" id="A0A846YNM9"/>
<proteinExistence type="predicted"/>
<evidence type="ECO:0000313" key="1">
    <source>
        <dbReference type="EMBL" id="NKY60383.1"/>
    </source>
</evidence>
<name>A0A846YNM9_9NOCA</name>
<protein>
    <submittedName>
        <fullName evidence="1">Uncharacterized protein</fullName>
    </submittedName>
</protein>
<dbReference type="RefSeq" id="WP_062979942.1">
    <property type="nucleotide sequence ID" value="NZ_JAAXOT010000022.1"/>
</dbReference>
<keyword evidence="2" id="KW-1185">Reference proteome</keyword>
<dbReference type="Proteomes" id="UP000570678">
    <property type="component" value="Unassembled WGS sequence"/>
</dbReference>
<organism evidence="1 2">
    <name type="scientific">Nocardia flavorosea</name>
    <dbReference type="NCBI Taxonomy" id="53429"/>
    <lineage>
        <taxon>Bacteria</taxon>
        <taxon>Bacillati</taxon>
        <taxon>Actinomycetota</taxon>
        <taxon>Actinomycetes</taxon>
        <taxon>Mycobacteriales</taxon>
        <taxon>Nocardiaceae</taxon>
        <taxon>Nocardia</taxon>
    </lineage>
</organism>
<sequence>MEPIENARRIAKLLHLRSGFGQPSTFEVQGAQLNALIAIHDAIQGFAGIQSPDYSSGLIPDSERQEIAGAVEFLTGAAREGEPGGPDCD</sequence>
<dbReference type="EMBL" id="JAAXOT010000022">
    <property type="protein sequence ID" value="NKY60383.1"/>
    <property type="molecule type" value="Genomic_DNA"/>
</dbReference>
<accession>A0A846YNM9</accession>
<gene>
    <name evidence="1" type="ORF">HGA15_30460</name>
</gene>